<dbReference type="CDD" id="cd00392">
    <property type="entry name" value="Ribosomal_L13"/>
    <property type="match status" value="1"/>
</dbReference>
<dbReference type="Gene3D" id="3.90.1180.10">
    <property type="entry name" value="Ribosomal protein L13"/>
    <property type="match status" value="1"/>
</dbReference>
<dbReference type="PROSITE" id="PS00783">
    <property type="entry name" value="RIBOSOMAL_L13"/>
    <property type="match status" value="1"/>
</dbReference>
<dbReference type="PANTHER" id="PTHR11545:SF2">
    <property type="entry name" value="LARGE RIBOSOMAL SUBUNIT PROTEIN UL13M"/>
    <property type="match status" value="1"/>
</dbReference>
<dbReference type="GO" id="GO:0003735">
    <property type="term" value="F:structural constituent of ribosome"/>
    <property type="evidence" value="ECO:0007669"/>
    <property type="project" value="InterPro"/>
</dbReference>
<sequence>MKTYMANKSNMDASKKQWFLVDAKGKVLGRLSAKVASVIRGKHTPRYTPNFDTGDHVVVINAKAVKVTGNKLKEKQYLSFSGYPAGLKRATLEVMLATKPTEVIRSAVRKMLPAGPLSRDMLKKLRVYPGSDHPYTKTNFVKLEVE</sequence>
<name>A0A410P740_VELA1</name>
<dbReference type="InterPro" id="IPR036899">
    <property type="entry name" value="Ribosomal_uL13_sf"/>
</dbReference>
<dbReference type="GO" id="GO:0017148">
    <property type="term" value="P:negative regulation of translation"/>
    <property type="evidence" value="ECO:0007669"/>
    <property type="project" value="TreeGrafter"/>
</dbReference>
<proteinExistence type="inferred from homology"/>
<keyword evidence="2 4" id="KW-0689">Ribosomal protein</keyword>
<dbReference type="HAMAP" id="MF_01366">
    <property type="entry name" value="Ribosomal_uL13"/>
    <property type="match status" value="1"/>
</dbReference>
<dbReference type="InterPro" id="IPR005822">
    <property type="entry name" value="Ribosomal_uL13"/>
</dbReference>
<dbReference type="AlphaFoldDB" id="A0A410P740"/>
<evidence type="ECO:0000256" key="5">
    <source>
        <dbReference type="RuleBase" id="RU003877"/>
    </source>
</evidence>
<organism evidence="7 8">
    <name type="scientific">Velamenicoccus archaeovorus</name>
    <dbReference type="NCBI Taxonomy" id="1930593"/>
    <lineage>
        <taxon>Bacteria</taxon>
        <taxon>Pseudomonadati</taxon>
        <taxon>Candidatus Omnitrophota</taxon>
        <taxon>Candidatus Velamenicoccus</taxon>
    </lineage>
</organism>
<keyword evidence="8" id="KW-1185">Reference proteome</keyword>
<dbReference type="GO" id="GO:0003729">
    <property type="term" value="F:mRNA binding"/>
    <property type="evidence" value="ECO:0007669"/>
    <property type="project" value="TreeGrafter"/>
</dbReference>
<evidence type="ECO:0000256" key="6">
    <source>
        <dbReference type="RuleBase" id="RU003878"/>
    </source>
</evidence>
<keyword evidence="3 4" id="KW-0687">Ribonucleoprotein</keyword>
<reference evidence="7 8" key="1">
    <citation type="submission" date="2017-01" db="EMBL/GenBank/DDBJ databases">
        <title>First insights into the biology of 'candidatus Vampirococcus archaeovorus'.</title>
        <authorList>
            <person name="Kizina J."/>
            <person name="Jordan S."/>
            <person name="Stueber K."/>
            <person name="Reinhardt R."/>
            <person name="Harder J."/>
        </authorList>
    </citation>
    <scope>NUCLEOTIDE SEQUENCE [LARGE SCALE GENOMIC DNA]</scope>
    <source>
        <strain evidence="7 8">LiM</strain>
    </source>
</reference>
<comment type="similarity">
    <text evidence="1 4 5">Belongs to the universal ribosomal protein uL13 family.</text>
</comment>
<dbReference type="GO" id="GO:0022625">
    <property type="term" value="C:cytosolic large ribosomal subunit"/>
    <property type="evidence" value="ECO:0007669"/>
    <property type="project" value="TreeGrafter"/>
</dbReference>
<dbReference type="OrthoDB" id="9801330at2"/>
<accession>A0A410P740</accession>
<dbReference type="Pfam" id="PF00572">
    <property type="entry name" value="Ribosomal_L13"/>
    <property type="match status" value="1"/>
</dbReference>
<dbReference type="PIRSF" id="PIRSF002181">
    <property type="entry name" value="Ribosomal_L13"/>
    <property type="match status" value="1"/>
</dbReference>
<dbReference type="Proteomes" id="UP000287243">
    <property type="component" value="Chromosome"/>
</dbReference>
<comment type="function">
    <text evidence="4 6">This protein is one of the early assembly proteins of the 50S ribosomal subunit, although it is not seen to bind rRNA by itself. It is important during the early stages of 50S assembly.</text>
</comment>
<evidence type="ECO:0000313" key="7">
    <source>
        <dbReference type="EMBL" id="QAT18027.1"/>
    </source>
</evidence>
<dbReference type="KEGG" id="vai:BU251_05355"/>
<gene>
    <name evidence="4 6" type="primary">rplM</name>
    <name evidence="7" type="ORF">BU251_05355</name>
</gene>
<dbReference type="NCBIfam" id="TIGR01066">
    <property type="entry name" value="rplM_bact"/>
    <property type="match status" value="1"/>
</dbReference>
<evidence type="ECO:0000256" key="1">
    <source>
        <dbReference type="ARBA" id="ARBA00006227"/>
    </source>
</evidence>
<dbReference type="SUPFAM" id="SSF52161">
    <property type="entry name" value="Ribosomal protein L13"/>
    <property type="match status" value="1"/>
</dbReference>
<evidence type="ECO:0000313" key="8">
    <source>
        <dbReference type="Proteomes" id="UP000287243"/>
    </source>
</evidence>
<dbReference type="InterPro" id="IPR005823">
    <property type="entry name" value="Ribosomal_uL13_bac-type"/>
</dbReference>
<dbReference type="GO" id="GO:0006412">
    <property type="term" value="P:translation"/>
    <property type="evidence" value="ECO:0007669"/>
    <property type="project" value="UniProtKB-UniRule"/>
</dbReference>
<comment type="subunit">
    <text evidence="4">Part of the 50S ribosomal subunit.</text>
</comment>
<evidence type="ECO:0000256" key="2">
    <source>
        <dbReference type="ARBA" id="ARBA00022980"/>
    </source>
</evidence>
<evidence type="ECO:0000256" key="4">
    <source>
        <dbReference type="HAMAP-Rule" id="MF_01366"/>
    </source>
</evidence>
<dbReference type="EMBL" id="CP019384">
    <property type="protein sequence ID" value="QAT18027.1"/>
    <property type="molecule type" value="Genomic_DNA"/>
</dbReference>
<protein>
    <recommendedName>
        <fullName evidence="4">Large ribosomal subunit protein uL13</fullName>
    </recommendedName>
</protein>
<dbReference type="PANTHER" id="PTHR11545">
    <property type="entry name" value="RIBOSOMAL PROTEIN L13"/>
    <property type="match status" value="1"/>
</dbReference>
<evidence type="ECO:0000256" key="3">
    <source>
        <dbReference type="ARBA" id="ARBA00023274"/>
    </source>
</evidence>
<dbReference type="InterPro" id="IPR023563">
    <property type="entry name" value="Ribosomal_uL13_CS"/>
</dbReference>